<proteinExistence type="predicted"/>
<feature type="region of interest" description="Disordered" evidence="1">
    <location>
        <begin position="115"/>
        <end position="135"/>
    </location>
</feature>
<dbReference type="EMBL" id="ML995481">
    <property type="protein sequence ID" value="KAF2143863.1"/>
    <property type="molecule type" value="Genomic_DNA"/>
</dbReference>
<feature type="compositionally biased region" description="Basic and acidic residues" evidence="1">
    <location>
        <begin position="43"/>
        <end position="55"/>
    </location>
</feature>
<sequence>MQTQHSGKMAKILDNQHSPLYSVPIPSHQDRRRQLPKTMQTRNKHEVDSRHANQHERRRNRCCSQSMSFLVESNSCETSVSFSRTSLGRIRYIPEFLLYPLPTLTPSLILNRQHRHARPATPTNSGFISSDDSFPPAPRLPWNGPHISVLRR</sequence>
<protein>
    <submittedName>
        <fullName evidence="2">Uncharacterized protein</fullName>
    </submittedName>
</protein>
<organism evidence="2 3">
    <name type="scientific">Aplosporella prunicola CBS 121167</name>
    <dbReference type="NCBI Taxonomy" id="1176127"/>
    <lineage>
        <taxon>Eukaryota</taxon>
        <taxon>Fungi</taxon>
        <taxon>Dikarya</taxon>
        <taxon>Ascomycota</taxon>
        <taxon>Pezizomycotina</taxon>
        <taxon>Dothideomycetes</taxon>
        <taxon>Dothideomycetes incertae sedis</taxon>
        <taxon>Botryosphaeriales</taxon>
        <taxon>Aplosporellaceae</taxon>
        <taxon>Aplosporella</taxon>
    </lineage>
</organism>
<evidence type="ECO:0000313" key="3">
    <source>
        <dbReference type="Proteomes" id="UP000799438"/>
    </source>
</evidence>
<evidence type="ECO:0000313" key="2">
    <source>
        <dbReference type="EMBL" id="KAF2143863.1"/>
    </source>
</evidence>
<keyword evidence="3" id="KW-1185">Reference proteome</keyword>
<reference evidence="2" key="1">
    <citation type="journal article" date="2020" name="Stud. Mycol.">
        <title>101 Dothideomycetes genomes: a test case for predicting lifestyles and emergence of pathogens.</title>
        <authorList>
            <person name="Haridas S."/>
            <person name="Albert R."/>
            <person name="Binder M."/>
            <person name="Bloem J."/>
            <person name="Labutti K."/>
            <person name="Salamov A."/>
            <person name="Andreopoulos B."/>
            <person name="Baker S."/>
            <person name="Barry K."/>
            <person name="Bills G."/>
            <person name="Bluhm B."/>
            <person name="Cannon C."/>
            <person name="Castanera R."/>
            <person name="Culley D."/>
            <person name="Daum C."/>
            <person name="Ezra D."/>
            <person name="Gonzalez J."/>
            <person name="Henrissat B."/>
            <person name="Kuo A."/>
            <person name="Liang C."/>
            <person name="Lipzen A."/>
            <person name="Lutzoni F."/>
            <person name="Magnuson J."/>
            <person name="Mondo S."/>
            <person name="Nolan M."/>
            <person name="Ohm R."/>
            <person name="Pangilinan J."/>
            <person name="Park H.-J."/>
            <person name="Ramirez L."/>
            <person name="Alfaro M."/>
            <person name="Sun H."/>
            <person name="Tritt A."/>
            <person name="Yoshinaga Y."/>
            <person name="Zwiers L.-H."/>
            <person name="Turgeon B."/>
            <person name="Goodwin S."/>
            <person name="Spatafora J."/>
            <person name="Crous P."/>
            <person name="Grigoriev I."/>
        </authorList>
    </citation>
    <scope>NUCLEOTIDE SEQUENCE</scope>
    <source>
        <strain evidence="2">CBS 121167</strain>
    </source>
</reference>
<dbReference type="AlphaFoldDB" id="A0A6A6BKE8"/>
<dbReference type="GeneID" id="54293195"/>
<feature type="region of interest" description="Disordered" evidence="1">
    <location>
        <begin position="1"/>
        <end position="60"/>
    </location>
</feature>
<dbReference type="RefSeq" id="XP_033399575.1">
    <property type="nucleotide sequence ID" value="XM_033535699.1"/>
</dbReference>
<name>A0A6A6BKE8_9PEZI</name>
<dbReference type="Proteomes" id="UP000799438">
    <property type="component" value="Unassembled WGS sequence"/>
</dbReference>
<gene>
    <name evidence="2" type="ORF">K452DRAFT_163465</name>
</gene>
<accession>A0A6A6BKE8</accession>
<evidence type="ECO:0000256" key="1">
    <source>
        <dbReference type="SAM" id="MobiDB-lite"/>
    </source>
</evidence>
<feature type="compositionally biased region" description="Polar residues" evidence="1">
    <location>
        <begin position="121"/>
        <end position="132"/>
    </location>
</feature>